<gene>
    <name evidence="9" type="ORF">INT45_004415</name>
</gene>
<evidence type="ECO:0000256" key="3">
    <source>
        <dbReference type="ARBA" id="ARBA00022840"/>
    </source>
</evidence>
<comment type="similarity">
    <text evidence="5">Belongs to the DEAD box helicase family.</text>
</comment>
<dbReference type="EC" id="3.6.4.13" evidence="5"/>
<dbReference type="GO" id="GO:0003724">
    <property type="term" value="F:RNA helicase activity"/>
    <property type="evidence" value="ECO:0007669"/>
    <property type="project" value="UniProtKB-EC"/>
</dbReference>
<dbReference type="Gene3D" id="3.40.50.300">
    <property type="entry name" value="P-loop containing nucleotide triphosphate hydrolases"/>
    <property type="match status" value="2"/>
</dbReference>
<feature type="region of interest" description="Disordered" evidence="6">
    <location>
        <begin position="578"/>
        <end position="732"/>
    </location>
</feature>
<dbReference type="GO" id="GO:0005524">
    <property type="term" value="F:ATP binding"/>
    <property type="evidence" value="ECO:0007669"/>
    <property type="project" value="UniProtKB-UniRule"/>
</dbReference>
<keyword evidence="10" id="KW-1185">Reference proteome</keyword>
<evidence type="ECO:0000256" key="6">
    <source>
        <dbReference type="SAM" id="MobiDB-lite"/>
    </source>
</evidence>
<keyword evidence="2 5" id="KW-0378">Hydrolase</keyword>
<evidence type="ECO:0000313" key="10">
    <source>
        <dbReference type="Proteomes" id="UP000646827"/>
    </source>
</evidence>
<name>A0A8H7RRK3_9FUNG</name>
<keyword evidence="3 5" id="KW-0067">ATP-binding</keyword>
<evidence type="ECO:0000259" key="8">
    <source>
        <dbReference type="PROSITE" id="PS51194"/>
    </source>
</evidence>
<organism evidence="9 10">
    <name type="scientific">Circinella minor</name>
    <dbReference type="NCBI Taxonomy" id="1195481"/>
    <lineage>
        <taxon>Eukaryota</taxon>
        <taxon>Fungi</taxon>
        <taxon>Fungi incertae sedis</taxon>
        <taxon>Mucoromycota</taxon>
        <taxon>Mucoromycotina</taxon>
        <taxon>Mucoromycetes</taxon>
        <taxon>Mucorales</taxon>
        <taxon>Lichtheimiaceae</taxon>
        <taxon>Circinella</taxon>
    </lineage>
</organism>
<dbReference type="SUPFAM" id="SSF52540">
    <property type="entry name" value="P-loop containing nucleoside triphosphate hydrolases"/>
    <property type="match status" value="1"/>
</dbReference>
<dbReference type="PROSITE" id="PS51192">
    <property type="entry name" value="HELICASE_ATP_BIND_1"/>
    <property type="match status" value="1"/>
</dbReference>
<evidence type="ECO:0000256" key="4">
    <source>
        <dbReference type="ARBA" id="ARBA00022884"/>
    </source>
</evidence>
<dbReference type="Pfam" id="PF00271">
    <property type="entry name" value="Helicase_C"/>
    <property type="match status" value="1"/>
</dbReference>
<evidence type="ECO:0000256" key="1">
    <source>
        <dbReference type="ARBA" id="ARBA00022741"/>
    </source>
</evidence>
<dbReference type="Pfam" id="PF00270">
    <property type="entry name" value="DEAD"/>
    <property type="match status" value="1"/>
</dbReference>
<feature type="compositionally biased region" description="Basic and acidic residues" evidence="6">
    <location>
        <begin position="688"/>
        <end position="732"/>
    </location>
</feature>
<comment type="domain">
    <text evidence="5">The Q motif is unique to and characteristic of the DEAD box family of RNA helicases and controls ATP binding and hydrolysis.</text>
</comment>
<evidence type="ECO:0000256" key="5">
    <source>
        <dbReference type="RuleBase" id="RU365068"/>
    </source>
</evidence>
<feature type="domain" description="Helicase ATP-binding" evidence="7">
    <location>
        <begin position="136"/>
        <end position="319"/>
    </location>
</feature>
<dbReference type="InterPro" id="IPR014001">
    <property type="entry name" value="Helicase_ATP-bd"/>
</dbReference>
<accession>A0A8H7RRK3</accession>
<reference evidence="9 10" key="1">
    <citation type="submission" date="2020-12" db="EMBL/GenBank/DDBJ databases">
        <title>Metabolic potential, ecology and presence of endohyphal bacteria is reflected in genomic diversity of Mucoromycotina.</title>
        <authorList>
            <person name="Muszewska A."/>
            <person name="Okrasinska A."/>
            <person name="Steczkiewicz K."/>
            <person name="Drgas O."/>
            <person name="Orlowska M."/>
            <person name="Perlinska-Lenart U."/>
            <person name="Aleksandrzak-Piekarczyk T."/>
            <person name="Szatraj K."/>
            <person name="Zielenkiewicz U."/>
            <person name="Pilsyk S."/>
            <person name="Malc E."/>
            <person name="Mieczkowski P."/>
            <person name="Kruszewska J.S."/>
            <person name="Biernat P."/>
            <person name="Pawlowska J."/>
        </authorList>
    </citation>
    <scope>NUCLEOTIDE SEQUENCE [LARGE SCALE GENOMIC DNA]</scope>
    <source>
        <strain evidence="9 10">CBS 142.35</strain>
    </source>
</reference>
<keyword evidence="1 5" id="KW-0547">Nucleotide-binding</keyword>
<evidence type="ECO:0000256" key="2">
    <source>
        <dbReference type="ARBA" id="ARBA00022801"/>
    </source>
</evidence>
<dbReference type="GO" id="GO:0003723">
    <property type="term" value="F:RNA binding"/>
    <property type="evidence" value="ECO:0007669"/>
    <property type="project" value="UniProtKB-UniRule"/>
</dbReference>
<feature type="domain" description="Helicase C-terminal" evidence="8">
    <location>
        <begin position="353"/>
        <end position="503"/>
    </location>
</feature>
<evidence type="ECO:0000259" key="7">
    <source>
        <dbReference type="PROSITE" id="PS51192"/>
    </source>
</evidence>
<feature type="compositionally biased region" description="Basic and acidic residues" evidence="6">
    <location>
        <begin position="602"/>
        <end position="682"/>
    </location>
</feature>
<comment type="caution">
    <text evidence="9">The sequence shown here is derived from an EMBL/GenBank/DDBJ whole genome shotgun (WGS) entry which is preliminary data.</text>
</comment>
<dbReference type="SMART" id="SM00487">
    <property type="entry name" value="DEXDc"/>
    <property type="match status" value="1"/>
</dbReference>
<dbReference type="SMART" id="SM00490">
    <property type="entry name" value="HELICc"/>
    <property type="match status" value="1"/>
</dbReference>
<dbReference type="PANTHER" id="PTHR24031">
    <property type="entry name" value="RNA HELICASE"/>
    <property type="match status" value="1"/>
</dbReference>
<dbReference type="InterPro" id="IPR027417">
    <property type="entry name" value="P-loop_NTPase"/>
</dbReference>
<sequence length="732" mass="83896">MLQHTIRAISGLSLYTTRNAIRVTTTTTGPRSIVGRNVTLTNVPLTRRLLHVQPTLYNRNAAVAASVTKEPVVVATATTTETIISKEEPVTVEEVSPEKPEPKRFADLKAIHPLSQQALKNVFKYDTMSTVQEAVLSRLPNTNDMFVKAKTGTGKTLAFLVAALEKVVAGKDKSDMRHFDGSSIFIISPTRELAHQIAQEATKLTKFYPLNVHCFVGGESKFKQIKGLERSRCDIVVGTPGRLNDLLESRQHFRKMVSTTQVLVLDEADQLVDMGFKQEVQRILSYLPKENRQTLLFSATLSDEIRGSVGKFALSKDYDLIDTVGEEDVNTHLHVKQSALVAPYKEQIPLLRNLLNNYEAANEGKTIVFLPTTKSTMAYARLFKLLLPERRVFELHSRKNQSERSRISQQFKRAREGTILFTSDVSARGVDYPGVSLVVQVGVPSSREQYIHRLGRTGRAGNAGEGILVAAPFEDAFIKHEIGDLPVESLIAPEIDEAEHEETKKLMTYFNDKLVDEEFTREIYTSYLGYYVGRMQTLRRSREDTLEHAGAFLRGLDIEEIPHLSPRFLQQVGLVEKKRRDGPRGGGSSSFNSSFSPRRERRSSDGFFKNRFDDSQSERRDSFRRRDNNSDRYNNRRDDNGERYNNRRDDNGERYNNRRDDNGERHNNRRDNNSERYNDRRDTKRYHDRRDNISDRYNDRRRDNNHRGFSRDNNRGGDEQSERKSYKFDRSD</sequence>
<dbReference type="AlphaFoldDB" id="A0A8H7RRK3"/>
<dbReference type="InterPro" id="IPR001650">
    <property type="entry name" value="Helicase_C-like"/>
</dbReference>
<dbReference type="InterPro" id="IPR011545">
    <property type="entry name" value="DEAD/DEAH_box_helicase_dom"/>
</dbReference>
<proteinExistence type="inferred from homology"/>
<comment type="function">
    <text evidence="5">RNA helicase.</text>
</comment>
<evidence type="ECO:0000313" key="9">
    <source>
        <dbReference type="EMBL" id="KAG2216509.1"/>
    </source>
</evidence>
<keyword evidence="4 5" id="KW-0694">RNA-binding</keyword>
<comment type="catalytic activity">
    <reaction evidence="5">
        <text>ATP + H2O = ADP + phosphate + H(+)</text>
        <dbReference type="Rhea" id="RHEA:13065"/>
        <dbReference type="ChEBI" id="CHEBI:15377"/>
        <dbReference type="ChEBI" id="CHEBI:15378"/>
        <dbReference type="ChEBI" id="CHEBI:30616"/>
        <dbReference type="ChEBI" id="CHEBI:43474"/>
        <dbReference type="ChEBI" id="CHEBI:456216"/>
        <dbReference type="EC" id="3.6.4.13"/>
    </reaction>
</comment>
<dbReference type="OrthoDB" id="193716at2759"/>
<dbReference type="GO" id="GO:0016787">
    <property type="term" value="F:hydrolase activity"/>
    <property type="evidence" value="ECO:0007669"/>
    <property type="project" value="UniProtKB-KW"/>
</dbReference>
<dbReference type="EMBL" id="JAEPRB010000394">
    <property type="protein sequence ID" value="KAG2216509.1"/>
    <property type="molecule type" value="Genomic_DNA"/>
</dbReference>
<protein>
    <recommendedName>
        <fullName evidence="5">ATP-dependent RNA helicase</fullName>
        <ecNumber evidence="5">3.6.4.13</ecNumber>
    </recommendedName>
</protein>
<dbReference type="CDD" id="cd18787">
    <property type="entry name" value="SF2_C_DEAD"/>
    <property type="match status" value="1"/>
</dbReference>
<keyword evidence="5" id="KW-0347">Helicase</keyword>
<dbReference type="Proteomes" id="UP000646827">
    <property type="component" value="Unassembled WGS sequence"/>
</dbReference>
<dbReference type="PROSITE" id="PS51194">
    <property type="entry name" value="HELICASE_CTER"/>
    <property type="match status" value="1"/>
</dbReference>